<reference evidence="1 2" key="1">
    <citation type="journal article" date="2020" name="BMC Genomics">
        <title>Intraspecific diversification of the crop wild relative Brassica cretica Lam. using demographic model selection.</title>
        <authorList>
            <person name="Kioukis A."/>
            <person name="Michalopoulou V.A."/>
            <person name="Briers L."/>
            <person name="Pirintsos S."/>
            <person name="Studholme D.J."/>
            <person name="Pavlidis P."/>
            <person name="Sarris P.F."/>
        </authorList>
    </citation>
    <scope>NUCLEOTIDE SEQUENCE [LARGE SCALE GENOMIC DNA]</scope>
    <source>
        <strain evidence="2">cv. PFS-1207/04</strain>
    </source>
</reference>
<proteinExistence type="predicted"/>
<accession>A0ABQ7BZA1</accession>
<evidence type="ECO:0000313" key="1">
    <source>
        <dbReference type="EMBL" id="KAF3544623.1"/>
    </source>
</evidence>
<gene>
    <name evidence="1" type="ORF">DY000_02007876</name>
</gene>
<evidence type="ECO:0000313" key="2">
    <source>
        <dbReference type="Proteomes" id="UP000266723"/>
    </source>
</evidence>
<keyword evidence="2" id="KW-1185">Reference proteome</keyword>
<name>A0ABQ7BZA1_BRACR</name>
<sequence>MAEQVMLSIQLGHPLNWTGPARPSAELDWSSSAIVCSIQLGGWPSWSCCRDAELDWFSSVDGRAGRMVDPDRWHWKDNSKLYLSSIDGLNQTMERSSSIGNIDDSNTKPSIDVHHTPDSAVQVKVNKDNGYLTLDEFDIFKDPEGQARSMDGCILNISREEISEIIAMNGSKNFLDMHNKAEDPPSIDEADAPSIDGQSEFRRRVLHQNRKRKPRWEMRNEYGISIVQEQDTYNKAEIYRAMRTTYDYHSKRLDEIYYLFDNSISWLTTCTDEMRKDIAMIQE</sequence>
<organism evidence="1 2">
    <name type="scientific">Brassica cretica</name>
    <name type="common">Mustard</name>
    <dbReference type="NCBI Taxonomy" id="69181"/>
    <lineage>
        <taxon>Eukaryota</taxon>
        <taxon>Viridiplantae</taxon>
        <taxon>Streptophyta</taxon>
        <taxon>Embryophyta</taxon>
        <taxon>Tracheophyta</taxon>
        <taxon>Spermatophyta</taxon>
        <taxon>Magnoliopsida</taxon>
        <taxon>eudicotyledons</taxon>
        <taxon>Gunneridae</taxon>
        <taxon>Pentapetalae</taxon>
        <taxon>rosids</taxon>
        <taxon>malvids</taxon>
        <taxon>Brassicales</taxon>
        <taxon>Brassicaceae</taxon>
        <taxon>Brassiceae</taxon>
        <taxon>Brassica</taxon>
    </lineage>
</organism>
<comment type="caution">
    <text evidence="1">The sequence shown here is derived from an EMBL/GenBank/DDBJ whole genome shotgun (WGS) entry which is preliminary data.</text>
</comment>
<dbReference type="Proteomes" id="UP000266723">
    <property type="component" value="Unassembled WGS sequence"/>
</dbReference>
<dbReference type="EMBL" id="QGKV02000832">
    <property type="protein sequence ID" value="KAF3544623.1"/>
    <property type="molecule type" value="Genomic_DNA"/>
</dbReference>
<protein>
    <submittedName>
        <fullName evidence="1">Uncharacterized protein</fullName>
    </submittedName>
</protein>